<keyword evidence="6 8" id="KW-1133">Transmembrane helix</keyword>
<name>A0A2M9HGL5_9BIFI</name>
<dbReference type="PRINTS" id="PR01036">
    <property type="entry name" value="TCRTETB"/>
</dbReference>
<evidence type="ECO:0000259" key="9">
    <source>
        <dbReference type="PROSITE" id="PS50850"/>
    </source>
</evidence>
<evidence type="ECO:0000313" key="10">
    <source>
        <dbReference type="EMBL" id="PJM75937.1"/>
    </source>
</evidence>
<dbReference type="Gene3D" id="1.20.1250.20">
    <property type="entry name" value="MFS general substrate transporter like domains"/>
    <property type="match status" value="1"/>
</dbReference>
<keyword evidence="5 8" id="KW-0812">Transmembrane</keyword>
<feature type="transmembrane region" description="Helical" evidence="8">
    <location>
        <begin position="300"/>
        <end position="323"/>
    </location>
</feature>
<evidence type="ECO:0000256" key="4">
    <source>
        <dbReference type="ARBA" id="ARBA00022475"/>
    </source>
</evidence>
<comment type="subcellular location">
    <subcellularLocation>
        <location evidence="1">Cell membrane</location>
        <topology evidence="1">Multi-pass membrane protein</topology>
    </subcellularLocation>
</comment>
<evidence type="ECO:0000256" key="8">
    <source>
        <dbReference type="SAM" id="Phobius"/>
    </source>
</evidence>
<feature type="transmembrane region" description="Helical" evidence="8">
    <location>
        <begin position="366"/>
        <end position="389"/>
    </location>
</feature>
<protein>
    <submittedName>
        <fullName evidence="10">MFS transporter</fullName>
    </submittedName>
</protein>
<dbReference type="GO" id="GO:0005886">
    <property type="term" value="C:plasma membrane"/>
    <property type="evidence" value="ECO:0007669"/>
    <property type="project" value="UniProtKB-SubCell"/>
</dbReference>
<feature type="transmembrane region" description="Helical" evidence="8">
    <location>
        <begin position="269"/>
        <end position="294"/>
    </location>
</feature>
<feature type="transmembrane region" description="Helical" evidence="8">
    <location>
        <begin position="21"/>
        <end position="43"/>
    </location>
</feature>
<feature type="transmembrane region" description="Helical" evidence="8">
    <location>
        <begin position="55"/>
        <end position="76"/>
    </location>
</feature>
<keyword evidence="4" id="KW-1003">Cell membrane</keyword>
<dbReference type="SUPFAM" id="SSF103473">
    <property type="entry name" value="MFS general substrate transporter"/>
    <property type="match status" value="1"/>
</dbReference>
<dbReference type="AlphaFoldDB" id="A0A2M9HGL5"/>
<dbReference type="OrthoDB" id="9812221at2"/>
<keyword evidence="11" id="KW-1185">Reference proteome</keyword>
<feature type="transmembrane region" description="Helical" evidence="8">
    <location>
        <begin position="113"/>
        <end position="133"/>
    </location>
</feature>
<dbReference type="InterPro" id="IPR020846">
    <property type="entry name" value="MFS_dom"/>
</dbReference>
<dbReference type="PROSITE" id="PS50850">
    <property type="entry name" value="MFS"/>
    <property type="match status" value="1"/>
</dbReference>
<keyword evidence="7 8" id="KW-0472">Membrane</keyword>
<feature type="transmembrane region" description="Helical" evidence="8">
    <location>
        <begin position="203"/>
        <end position="222"/>
    </location>
</feature>
<feature type="transmembrane region" description="Helical" evidence="8">
    <location>
        <begin position="435"/>
        <end position="455"/>
    </location>
</feature>
<feature type="transmembrane region" description="Helical" evidence="8">
    <location>
        <begin position="228"/>
        <end position="249"/>
    </location>
</feature>
<evidence type="ECO:0000256" key="3">
    <source>
        <dbReference type="ARBA" id="ARBA00022448"/>
    </source>
</evidence>
<comment type="caution">
    <text evidence="10">The sequence shown here is derived from an EMBL/GenBank/DDBJ whole genome shotgun (WGS) entry which is preliminary data.</text>
</comment>
<sequence length="460" mass="48701">MTANEEHLLPERRRTMIFINIMLSCVATTTMATALTTALPPIAADLGVTMSVGQWLTSGYSLAMGIVMPLTAFLITRFPTKRLYLIGAALFIIGSAVCVLSSSFPIIMVGRVLQAGGNGLLMSMAQVVLLTIYPDRRGTIMGWYGLVVGVTPVIAPTLSGVLVDLFGWRSIFLLVIAVMLIAFVAAIVTFSDVLRTQKRSFDVISFAISIFAFGGVTLGVGNLGSAPFLSLTVLGSLVVGVLASVVFVARQLRLSRPFLDVRTLTSRDFALSVVGSMLLYFAMMGSSVIMPVYVQTIKGGTATLAGMVMLPGSLAMAVISPMVGRLYDRFGIRRLFLVGSICLLISNLAMTFVPLAASIWVASALNVVRCIAIGCLMMPLVTWGTGAVAETRIADANALLTALRTIAGAIGQAVFVGLMGVLSAPEAATMHGFNLTFLAMGVSAVPLVLTPLVFLRAKRR</sequence>
<proteinExistence type="inferred from homology"/>
<dbReference type="PANTHER" id="PTHR42718:SF9">
    <property type="entry name" value="MAJOR FACILITATOR SUPERFAMILY MULTIDRUG TRANSPORTER MFSC"/>
    <property type="match status" value="1"/>
</dbReference>
<dbReference type="InterPro" id="IPR036259">
    <property type="entry name" value="MFS_trans_sf"/>
</dbReference>
<evidence type="ECO:0000256" key="2">
    <source>
        <dbReference type="ARBA" id="ARBA00008537"/>
    </source>
</evidence>
<dbReference type="NCBIfam" id="TIGR00711">
    <property type="entry name" value="efflux_EmrB"/>
    <property type="match status" value="1"/>
</dbReference>
<dbReference type="InterPro" id="IPR004638">
    <property type="entry name" value="EmrB-like"/>
</dbReference>
<gene>
    <name evidence="10" type="ORF">CSQ87_02425</name>
</gene>
<keyword evidence="3" id="KW-0813">Transport</keyword>
<evidence type="ECO:0000256" key="5">
    <source>
        <dbReference type="ARBA" id="ARBA00022692"/>
    </source>
</evidence>
<feature type="domain" description="Major facilitator superfamily (MFS) profile" evidence="9">
    <location>
        <begin position="13"/>
        <end position="459"/>
    </location>
</feature>
<comment type="similarity">
    <text evidence="2">Belongs to the major facilitator superfamily. EmrB family.</text>
</comment>
<dbReference type="InterPro" id="IPR011701">
    <property type="entry name" value="MFS"/>
</dbReference>
<evidence type="ECO:0000256" key="7">
    <source>
        <dbReference type="ARBA" id="ARBA00023136"/>
    </source>
</evidence>
<reference evidence="10 11" key="1">
    <citation type="submission" date="2017-10" db="EMBL/GenBank/DDBJ databases">
        <title>Draft genome sequences of strains TRE 1, TRE 9, TRE H and TRI 7, isolated from tamarins, belonging to four potential novel Bifidobacterium species.</title>
        <authorList>
            <person name="Mattarelli P."/>
            <person name="Modesto M."/>
            <person name="Puglisi E."/>
            <person name="Morelli L."/>
            <person name="Spezio C."/>
            <person name="Bonetti A."/>
            <person name="Sandri C."/>
        </authorList>
    </citation>
    <scope>NUCLEOTIDE SEQUENCE [LARGE SCALE GENOMIC DNA]</scope>
    <source>
        <strain evidence="11">TRI7</strain>
    </source>
</reference>
<feature type="transmembrane region" description="Helical" evidence="8">
    <location>
        <begin position="401"/>
        <end position="423"/>
    </location>
</feature>
<feature type="transmembrane region" description="Helical" evidence="8">
    <location>
        <begin position="140"/>
        <end position="159"/>
    </location>
</feature>
<dbReference type="GO" id="GO:0022857">
    <property type="term" value="F:transmembrane transporter activity"/>
    <property type="evidence" value="ECO:0007669"/>
    <property type="project" value="InterPro"/>
</dbReference>
<evidence type="ECO:0000313" key="11">
    <source>
        <dbReference type="Proteomes" id="UP000231451"/>
    </source>
</evidence>
<feature type="transmembrane region" description="Helical" evidence="8">
    <location>
        <begin position="83"/>
        <end position="107"/>
    </location>
</feature>
<dbReference type="PANTHER" id="PTHR42718">
    <property type="entry name" value="MAJOR FACILITATOR SUPERFAMILY MULTIDRUG TRANSPORTER MFSC"/>
    <property type="match status" value="1"/>
</dbReference>
<dbReference type="Pfam" id="PF07690">
    <property type="entry name" value="MFS_1"/>
    <property type="match status" value="1"/>
</dbReference>
<dbReference type="Proteomes" id="UP000231451">
    <property type="component" value="Unassembled WGS sequence"/>
</dbReference>
<dbReference type="Gene3D" id="1.20.1720.10">
    <property type="entry name" value="Multidrug resistance protein D"/>
    <property type="match status" value="1"/>
</dbReference>
<feature type="transmembrane region" description="Helical" evidence="8">
    <location>
        <begin position="171"/>
        <end position="191"/>
    </location>
</feature>
<evidence type="ECO:0000256" key="6">
    <source>
        <dbReference type="ARBA" id="ARBA00022989"/>
    </source>
</evidence>
<organism evidence="10 11">
    <name type="scientific">Bifidobacterium simiarum</name>
    <dbReference type="NCBI Taxonomy" id="2045441"/>
    <lineage>
        <taxon>Bacteria</taxon>
        <taxon>Bacillati</taxon>
        <taxon>Actinomycetota</taxon>
        <taxon>Actinomycetes</taxon>
        <taxon>Bifidobacteriales</taxon>
        <taxon>Bifidobacteriaceae</taxon>
        <taxon>Bifidobacterium</taxon>
    </lineage>
</organism>
<feature type="transmembrane region" description="Helical" evidence="8">
    <location>
        <begin position="335"/>
        <end position="360"/>
    </location>
</feature>
<dbReference type="EMBL" id="PEBK01000002">
    <property type="protein sequence ID" value="PJM75937.1"/>
    <property type="molecule type" value="Genomic_DNA"/>
</dbReference>
<accession>A0A2M9HGL5</accession>
<evidence type="ECO:0000256" key="1">
    <source>
        <dbReference type="ARBA" id="ARBA00004651"/>
    </source>
</evidence>